<keyword evidence="7" id="KW-1185">Reference proteome</keyword>
<evidence type="ECO:0000313" key="6">
    <source>
        <dbReference type="EMBL" id="SIT53725.1"/>
    </source>
</evidence>
<dbReference type="InterPro" id="IPR003439">
    <property type="entry name" value="ABC_transporter-like_ATP-bd"/>
</dbReference>
<keyword evidence="6" id="KW-0378">Hydrolase</keyword>
<comment type="similarity">
    <text evidence="1">Belongs to the ABC transporter superfamily.</text>
</comment>
<keyword evidence="3" id="KW-0547">Nucleotide-binding</keyword>
<evidence type="ECO:0000313" key="7">
    <source>
        <dbReference type="Proteomes" id="UP000188388"/>
    </source>
</evidence>
<evidence type="ECO:0000259" key="5">
    <source>
        <dbReference type="PROSITE" id="PS50893"/>
    </source>
</evidence>
<keyword evidence="2" id="KW-0813">Transport</keyword>
<dbReference type="STRING" id="1631249.BQ8794_130209"/>
<evidence type="ECO:0000256" key="3">
    <source>
        <dbReference type="ARBA" id="ARBA00022741"/>
    </source>
</evidence>
<dbReference type="Gene3D" id="2.40.50.100">
    <property type="match status" value="1"/>
</dbReference>
<dbReference type="Proteomes" id="UP000188388">
    <property type="component" value="Unassembled WGS sequence"/>
</dbReference>
<dbReference type="Pfam" id="PF00005">
    <property type="entry name" value="ABC_tran"/>
    <property type="match status" value="1"/>
</dbReference>
<dbReference type="InterPro" id="IPR012340">
    <property type="entry name" value="NA-bd_OB-fold"/>
</dbReference>
<sequence>MRFSGVSKHYGAFRALCDIDLEIQRGEFLTLLGPSGSGKTTSLMLLAGFDSPTTGTIEMDGTRIEGLPAHKRDIGVVFQNYALFPHLTVAENLAFPLTVRRVSKAEIGERVEKALSLVHLDGMGGRKPSQLSGGQQQRVALARAIIFKPRLILLDEPLGALDKNLREHMQAELKHLHRQLGITMVFVTHDQSEALNLSDRVAVFNKGRLEQVDAPELLYERPCTPFVASFIGENNLLDGRVEALTGGLAAIRLEAGTVLNTKVAGRPAVGDRVKVGIRPEHVTVGQGKSAFAARVVEISYLGDTRRVAVECGGIGRLTLKIPTGAGADRVGIADEIRVVIPEALCRALPDTDGA</sequence>
<dbReference type="AlphaFoldDB" id="A0A1R3V4Q3"/>
<dbReference type="EC" id="3.6.3.31" evidence="6"/>
<dbReference type="Gene3D" id="2.40.50.140">
    <property type="entry name" value="Nucleic acid-binding proteins"/>
    <property type="match status" value="1"/>
</dbReference>
<dbReference type="InterPro" id="IPR017871">
    <property type="entry name" value="ABC_transporter-like_CS"/>
</dbReference>
<accession>A0A1R3V4Q3</accession>
<dbReference type="GO" id="GO:0022857">
    <property type="term" value="F:transmembrane transporter activity"/>
    <property type="evidence" value="ECO:0007669"/>
    <property type="project" value="InterPro"/>
</dbReference>
<gene>
    <name evidence="6" type="primary">potA</name>
    <name evidence="6" type="ORF">BQ8794_130209</name>
</gene>
<protein>
    <submittedName>
        <fullName evidence="6">Spermidine/putrescine import ATP-binding protein PotA</fullName>
        <ecNumber evidence="6">3.6.3.31</ecNumber>
    </submittedName>
</protein>
<dbReference type="GO" id="GO:0016887">
    <property type="term" value="F:ATP hydrolysis activity"/>
    <property type="evidence" value="ECO:0007669"/>
    <property type="project" value="InterPro"/>
</dbReference>
<dbReference type="PROSITE" id="PS50893">
    <property type="entry name" value="ABC_TRANSPORTER_2"/>
    <property type="match status" value="1"/>
</dbReference>
<dbReference type="GO" id="GO:0015847">
    <property type="term" value="P:putrescine transport"/>
    <property type="evidence" value="ECO:0007669"/>
    <property type="project" value="UniProtKB-ARBA"/>
</dbReference>
<dbReference type="Pfam" id="PF08402">
    <property type="entry name" value="TOBE_2"/>
    <property type="match status" value="1"/>
</dbReference>
<evidence type="ECO:0000256" key="1">
    <source>
        <dbReference type="ARBA" id="ARBA00005417"/>
    </source>
</evidence>
<reference evidence="7" key="1">
    <citation type="submission" date="2017-01" db="EMBL/GenBank/DDBJ databases">
        <authorList>
            <person name="Brunel B."/>
        </authorList>
    </citation>
    <scope>NUCLEOTIDE SEQUENCE [LARGE SCALE GENOMIC DNA]</scope>
</reference>
<dbReference type="FunFam" id="3.40.50.300:FF:000133">
    <property type="entry name" value="Spermidine/putrescine import ATP-binding protein PotA"/>
    <property type="match status" value="1"/>
</dbReference>
<dbReference type="SMART" id="SM00382">
    <property type="entry name" value="AAA"/>
    <property type="match status" value="1"/>
</dbReference>
<dbReference type="InterPro" id="IPR013611">
    <property type="entry name" value="Transp-assoc_OB_typ2"/>
</dbReference>
<dbReference type="PANTHER" id="PTHR42781:SF6">
    <property type="entry name" value="SPERMIDINE_PUTRESCINE IMPORT ATP-BINDING PROTEIN POTA"/>
    <property type="match status" value="1"/>
</dbReference>
<dbReference type="EMBL" id="FTPD01000005">
    <property type="protein sequence ID" value="SIT53725.1"/>
    <property type="molecule type" value="Genomic_DNA"/>
</dbReference>
<dbReference type="GO" id="GO:0005524">
    <property type="term" value="F:ATP binding"/>
    <property type="evidence" value="ECO:0007669"/>
    <property type="project" value="UniProtKB-KW"/>
</dbReference>
<dbReference type="SUPFAM" id="SSF50331">
    <property type="entry name" value="MOP-like"/>
    <property type="match status" value="1"/>
</dbReference>
<proteinExistence type="inferred from homology"/>
<dbReference type="InterPro" id="IPR050093">
    <property type="entry name" value="ABC_SmlMolc_Importer"/>
</dbReference>
<dbReference type="InterPro" id="IPR003593">
    <property type="entry name" value="AAA+_ATPase"/>
</dbReference>
<dbReference type="InterPro" id="IPR008995">
    <property type="entry name" value="Mo/tungstate-bd_C_term_dom"/>
</dbReference>
<keyword evidence="4 6" id="KW-0067">ATP-binding</keyword>
<dbReference type="InterPro" id="IPR027417">
    <property type="entry name" value="P-loop_NTPase"/>
</dbReference>
<dbReference type="GO" id="GO:0043190">
    <property type="term" value="C:ATP-binding cassette (ABC) transporter complex"/>
    <property type="evidence" value="ECO:0007669"/>
    <property type="project" value="InterPro"/>
</dbReference>
<organism evidence="6 7">
    <name type="scientific">Mesorhizobium prunaredense</name>
    <dbReference type="NCBI Taxonomy" id="1631249"/>
    <lineage>
        <taxon>Bacteria</taxon>
        <taxon>Pseudomonadati</taxon>
        <taxon>Pseudomonadota</taxon>
        <taxon>Alphaproteobacteria</taxon>
        <taxon>Hyphomicrobiales</taxon>
        <taxon>Phyllobacteriaceae</taxon>
        <taxon>Mesorhizobium</taxon>
    </lineage>
</organism>
<name>A0A1R3V4Q3_9HYPH</name>
<dbReference type="Gene3D" id="3.40.50.300">
    <property type="entry name" value="P-loop containing nucleotide triphosphate hydrolases"/>
    <property type="match status" value="1"/>
</dbReference>
<dbReference type="PROSITE" id="PS00211">
    <property type="entry name" value="ABC_TRANSPORTER_1"/>
    <property type="match status" value="1"/>
</dbReference>
<dbReference type="SUPFAM" id="SSF52540">
    <property type="entry name" value="P-loop containing nucleoside triphosphate hydrolases"/>
    <property type="match status" value="1"/>
</dbReference>
<feature type="domain" description="ABC transporter" evidence="5">
    <location>
        <begin position="1"/>
        <end position="231"/>
    </location>
</feature>
<evidence type="ECO:0000256" key="2">
    <source>
        <dbReference type="ARBA" id="ARBA00022448"/>
    </source>
</evidence>
<dbReference type="PANTHER" id="PTHR42781">
    <property type="entry name" value="SPERMIDINE/PUTRESCINE IMPORT ATP-BINDING PROTEIN POTA"/>
    <property type="match status" value="1"/>
</dbReference>
<evidence type="ECO:0000256" key="4">
    <source>
        <dbReference type="ARBA" id="ARBA00022840"/>
    </source>
</evidence>